<dbReference type="PANTHER" id="PTHR45708">
    <property type="entry name" value="ENDOCHITINASE"/>
    <property type="match status" value="1"/>
</dbReference>
<sequence length="691" mass="73106">MFGHYKFVNLATAATTIAALLAVSSVHAGSFLDKPSIVTYWGQNSKGSSDSQKSLASYCDGNSDVLIMSFVLNFSDGSLPTLNLANSCNGPAFSGTKLLQCTSVAADIKTCQDKGKTILMSLGGASGVYGFANDADAEAFADTLWNIFGAGESDTRPFGDAVIDGFDLDIEGGGSTGYVAMIKRLRKHFATDPSKDYYITGAPQCPYPDAMLGTVLDAVEFDAVNVQFYNNYCSATSSSFNFNTWNAWAKSSPNSDVKVFLGIPGSSAAAGSGYVVFDSLEPIVKRLQSTYSNFGGVTLWDASASYGNTDVSPNYQTLVADLVHGLPSDGSQDGEATTTTKSHHKTTSRTKHRKTESKSKHQHTTATTARESSVSTRHSTSNTGSATKTKPSKSASTSSTPAKTVSKTKSSKSTSSRSTSAHGKTTKAKTTRVKTTKTKTTMNKTPKSTITQSTTSKTISKKHTSTKSKSTTIKPKPTKTLTSTSESSTGSPVSCVSHASKCSTEGQMVCYGDSFATCNHGKWEVRKCPSSLTCFSTTDGKSIYCGQGTSGTTCPALKNKLFEGATLLATSIKQKISFVGPTAKPYKNGRVIAQFSVTKLSASGSFESMINARRLDQTTFGNTITVSFKVANGIKITGVTDGTVSQTDNQVKIQYKNHSRKTMVAIVGIEGKVSTGNILIAPNVNSMRFSS</sequence>
<proteinExistence type="predicted"/>
<dbReference type="AlphaFoldDB" id="A0AAN7DGY0"/>
<dbReference type="InterPro" id="IPR017853">
    <property type="entry name" value="GH"/>
</dbReference>
<dbReference type="Gene3D" id="3.20.20.80">
    <property type="entry name" value="Glycosidases"/>
    <property type="match status" value="1"/>
</dbReference>
<feature type="compositionally biased region" description="Low complexity" evidence="8">
    <location>
        <begin position="385"/>
        <end position="421"/>
    </location>
</feature>
<dbReference type="RefSeq" id="XP_064683473.1">
    <property type="nucleotide sequence ID" value="XM_064830971.1"/>
</dbReference>
<feature type="compositionally biased region" description="Basic residues" evidence="8">
    <location>
        <begin position="341"/>
        <end position="363"/>
    </location>
</feature>
<evidence type="ECO:0000256" key="3">
    <source>
        <dbReference type="ARBA" id="ARBA00022801"/>
    </source>
</evidence>
<keyword evidence="11" id="KW-1185">Reference proteome</keyword>
<evidence type="ECO:0000256" key="2">
    <source>
        <dbReference type="ARBA" id="ARBA00012729"/>
    </source>
</evidence>
<dbReference type="InterPro" id="IPR050542">
    <property type="entry name" value="Glycosyl_Hydrlase18_Chitinase"/>
</dbReference>
<keyword evidence="4" id="KW-0146">Chitin degradation</keyword>
<evidence type="ECO:0000256" key="4">
    <source>
        <dbReference type="ARBA" id="ARBA00023024"/>
    </source>
</evidence>
<comment type="caution">
    <text evidence="10">The sequence shown here is derived from an EMBL/GenBank/DDBJ whole genome shotgun (WGS) entry which is preliminary data.</text>
</comment>
<evidence type="ECO:0000256" key="7">
    <source>
        <dbReference type="ARBA" id="ARBA00023326"/>
    </source>
</evidence>
<feature type="region of interest" description="Disordered" evidence="8">
    <location>
        <begin position="326"/>
        <end position="491"/>
    </location>
</feature>
<dbReference type="GO" id="GO:0008061">
    <property type="term" value="F:chitin binding"/>
    <property type="evidence" value="ECO:0007669"/>
    <property type="project" value="InterPro"/>
</dbReference>
<dbReference type="Proteomes" id="UP001304243">
    <property type="component" value="Unassembled WGS sequence"/>
</dbReference>
<protein>
    <recommendedName>
        <fullName evidence="2">chitinase</fullName>
        <ecNumber evidence="2">3.2.1.14</ecNumber>
    </recommendedName>
</protein>
<dbReference type="CDD" id="cd02877">
    <property type="entry name" value="GH18_hevamine_XipI_class_III"/>
    <property type="match status" value="1"/>
</dbReference>
<name>A0AAN7DGY0_9FUNG</name>
<evidence type="ECO:0000256" key="5">
    <source>
        <dbReference type="ARBA" id="ARBA00023277"/>
    </source>
</evidence>
<evidence type="ECO:0000259" key="9">
    <source>
        <dbReference type="PROSITE" id="PS51910"/>
    </source>
</evidence>
<dbReference type="InterPro" id="IPR005089">
    <property type="entry name" value="CBM19"/>
</dbReference>
<feature type="compositionally biased region" description="Basic residues" evidence="8">
    <location>
        <begin position="424"/>
        <end position="437"/>
    </location>
</feature>
<comment type="catalytic activity">
    <reaction evidence="1">
        <text>Random endo-hydrolysis of N-acetyl-beta-D-glucosaminide (1-&gt;4)-beta-linkages in chitin and chitodextrins.</text>
        <dbReference type="EC" id="3.2.1.14"/>
    </reaction>
</comment>
<evidence type="ECO:0000313" key="10">
    <source>
        <dbReference type="EMBL" id="KAK4516807.1"/>
    </source>
</evidence>
<feature type="compositionally biased region" description="Low complexity" evidence="8">
    <location>
        <begin position="438"/>
        <end position="458"/>
    </location>
</feature>
<keyword evidence="5" id="KW-0119">Carbohydrate metabolism</keyword>
<evidence type="ECO:0000256" key="6">
    <source>
        <dbReference type="ARBA" id="ARBA00023295"/>
    </source>
</evidence>
<keyword evidence="3" id="KW-0378">Hydrolase</keyword>
<dbReference type="InterPro" id="IPR045321">
    <property type="entry name" value="Cts1-like"/>
</dbReference>
<dbReference type="EC" id="3.2.1.14" evidence="2"/>
<dbReference type="SUPFAM" id="SSF51445">
    <property type="entry name" value="(Trans)glycosidases"/>
    <property type="match status" value="1"/>
</dbReference>
<dbReference type="GeneID" id="89955472"/>
<dbReference type="GO" id="GO:0005576">
    <property type="term" value="C:extracellular region"/>
    <property type="evidence" value="ECO:0007669"/>
    <property type="project" value="TreeGrafter"/>
</dbReference>
<evidence type="ECO:0000256" key="1">
    <source>
        <dbReference type="ARBA" id="ARBA00000822"/>
    </source>
</evidence>
<dbReference type="PROSITE" id="PS01095">
    <property type="entry name" value="GH18_1"/>
    <property type="match status" value="1"/>
</dbReference>
<dbReference type="InterPro" id="IPR001579">
    <property type="entry name" value="Glyco_hydro_18_chit_AS"/>
</dbReference>
<dbReference type="EMBL" id="JASEJX010000014">
    <property type="protein sequence ID" value="KAK4516807.1"/>
    <property type="molecule type" value="Genomic_DNA"/>
</dbReference>
<gene>
    <name evidence="10" type="ORF">ATC70_011786</name>
</gene>
<dbReference type="Pfam" id="PF03427">
    <property type="entry name" value="CBM_19"/>
    <property type="match status" value="1"/>
</dbReference>
<evidence type="ECO:0000313" key="11">
    <source>
        <dbReference type="Proteomes" id="UP001304243"/>
    </source>
</evidence>
<feature type="compositionally biased region" description="Low complexity" evidence="8">
    <location>
        <begin position="467"/>
        <end position="489"/>
    </location>
</feature>
<dbReference type="GO" id="GO:0008843">
    <property type="term" value="F:endochitinase activity"/>
    <property type="evidence" value="ECO:0007669"/>
    <property type="project" value="UniProtKB-EC"/>
</dbReference>
<evidence type="ECO:0000256" key="8">
    <source>
        <dbReference type="SAM" id="MobiDB-lite"/>
    </source>
</evidence>
<dbReference type="PANTHER" id="PTHR45708:SF49">
    <property type="entry name" value="ENDOCHITINASE"/>
    <property type="match status" value="1"/>
</dbReference>
<accession>A0AAN7DGY0</accession>
<organism evidence="10 11">
    <name type="scientific">Mucor velutinosus</name>
    <dbReference type="NCBI Taxonomy" id="708070"/>
    <lineage>
        <taxon>Eukaryota</taxon>
        <taxon>Fungi</taxon>
        <taxon>Fungi incertae sedis</taxon>
        <taxon>Mucoromycota</taxon>
        <taxon>Mucoromycotina</taxon>
        <taxon>Mucoromycetes</taxon>
        <taxon>Mucorales</taxon>
        <taxon>Mucorineae</taxon>
        <taxon>Mucoraceae</taxon>
        <taxon>Mucor</taxon>
    </lineage>
</organism>
<dbReference type="GO" id="GO:0000272">
    <property type="term" value="P:polysaccharide catabolic process"/>
    <property type="evidence" value="ECO:0007669"/>
    <property type="project" value="UniProtKB-KW"/>
</dbReference>
<dbReference type="PROSITE" id="PS51910">
    <property type="entry name" value="GH18_2"/>
    <property type="match status" value="1"/>
</dbReference>
<dbReference type="InterPro" id="IPR001223">
    <property type="entry name" value="Glyco_hydro18_cat"/>
</dbReference>
<feature type="compositionally biased region" description="Polar residues" evidence="8">
    <location>
        <begin position="364"/>
        <end position="384"/>
    </location>
</feature>
<keyword evidence="7" id="KW-0624">Polysaccharide degradation</keyword>
<reference evidence="10 11" key="1">
    <citation type="submission" date="2022-11" db="EMBL/GenBank/DDBJ databases">
        <title>Mucor velutinosus strain NIH1002 WGS.</title>
        <authorList>
            <person name="Subramanian P."/>
            <person name="Mullikin J.C."/>
            <person name="Segre J.A."/>
            <person name="Zelazny A.M."/>
        </authorList>
    </citation>
    <scope>NUCLEOTIDE SEQUENCE [LARGE SCALE GENOMIC DNA]</scope>
    <source>
        <strain evidence="10 11">NIH1002</strain>
    </source>
</reference>
<keyword evidence="6" id="KW-0326">Glycosidase</keyword>
<dbReference type="GO" id="GO:0006032">
    <property type="term" value="P:chitin catabolic process"/>
    <property type="evidence" value="ECO:0007669"/>
    <property type="project" value="UniProtKB-KW"/>
</dbReference>
<feature type="domain" description="GH18" evidence="9">
    <location>
        <begin position="35"/>
        <end position="329"/>
    </location>
</feature>